<sequence length="60" mass="5934">MLCSLTELGLGVRDAAKPAPIPGCSIKNGATTVAMPTASAGPIEGVSIHAFPQMAINNAA</sequence>
<dbReference type="AlphaFoldDB" id="A0A918JE29"/>
<evidence type="ECO:0000313" key="2">
    <source>
        <dbReference type="Proteomes" id="UP000631300"/>
    </source>
</evidence>
<name>A0A918JE29_9ALTE</name>
<keyword evidence="2" id="KW-1185">Reference proteome</keyword>
<dbReference type="EMBL" id="BMXP01000001">
    <property type="protein sequence ID" value="GGW74891.1"/>
    <property type="molecule type" value="Genomic_DNA"/>
</dbReference>
<reference evidence="1" key="1">
    <citation type="journal article" date="2014" name="Int. J. Syst. Evol. Microbiol.">
        <title>Complete genome sequence of Corynebacterium casei LMG S-19264T (=DSM 44701T), isolated from a smear-ripened cheese.</title>
        <authorList>
            <consortium name="US DOE Joint Genome Institute (JGI-PGF)"/>
            <person name="Walter F."/>
            <person name="Albersmeier A."/>
            <person name="Kalinowski J."/>
            <person name="Ruckert C."/>
        </authorList>
    </citation>
    <scope>NUCLEOTIDE SEQUENCE</scope>
    <source>
        <strain evidence="1">KCTC 22164</strain>
    </source>
</reference>
<gene>
    <name evidence="1" type="ORF">GCM10007391_03810</name>
</gene>
<protein>
    <submittedName>
        <fullName evidence="1">Uncharacterized protein</fullName>
    </submittedName>
</protein>
<dbReference type="Proteomes" id="UP000631300">
    <property type="component" value="Unassembled WGS sequence"/>
</dbReference>
<proteinExistence type="predicted"/>
<accession>A0A918JE29</accession>
<evidence type="ECO:0000313" key="1">
    <source>
        <dbReference type="EMBL" id="GGW74891.1"/>
    </source>
</evidence>
<reference evidence="1" key="2">
    <citation type="submission" date="2020-09" db="EMBL/GenBank/DDBJ databases">
        <authorList>
            <person name="Sun Q."/>
            <person name="Kim S."/>
        </authorList>
    </citation>
    <scope>NUCLEOTIDE SEQUENCE</scope>
    <source>
        <strain evidence="1">KCTC 22164</strain>
    </source>
</reference>
<comment type="caution">
    <text evidence="1">The sequence shown here is derived from an EMBL/GenBank/DDBJ whole genome shotgun (WGS) entry which is preliminary data.</text>
</comment>
<organism evidence="1 2">
    <name type="scientific">Alteromonas halophila</name>
    <dbReference type="NCBI Taxonomy" id="516698"/>
    <lineage>
        <taxon>Bacteria</taxon>
        <taxon>Pseudomonadati</taxon>
        <taxon>Pseudomonadota</taxon>
        <taxon>Gammaproteobacteria</taxon>
        <taxon>Alteromonadales</taxon>
        <taxon>Alteromonadaceae</taxon>
        <taxon>Alteromonas/Salinimonas group</taxon>
        <taxon>Alteromonas</taxon>
    </lineage>
</organism>